<keyword evidence="2" id="KW-1185">Reference proteome</keyword>
<reference evidence="2" key="1">
    <citation type="journal article" date="2019" name="Int. J. Syst. Evol. Microbiol.">
        <title>The Global Catalogue of Microorganisms (GCM) 10K type strain sequencing project: providing services to taxonomists for standard genome sequencing and annotation.</title>
        <authorList>
            <consortium name="The Broad Institute Genomics Platform"/>
            <consortium name="The Broad Institute Genome Sequencing Center for Infectious Disease"/>
            <person name="Wu L."/>
            <person name="Ma J."/>
        </authorList>
    </citation>
    <scope>NUCLEOTIDE SEQUENCE [LARGE SCALE GENOMIC DNA]</scope>
    <source>
        <strain evidence="2">JCM 9091</strain>
    </source>
</reference>
<accession>A0ABP6LMK8</accession>
<proteinExistence type="predicted"/>
<comment type="caution">
    <text evidence="1">The sequence shown here is derived from an EMBL/GenBank/DDBJ whole genome shotgun (WGS) entry which is preliminary data.</text>
</comment>
<protein>
    <recommendedName>
        <fullName evidence="3">Lipoprotein</fullName>
    </recommendedName>
</protein>
<evidence type="ECO:0000313" key="1">
    <source>
        <dbReference type="EMBL" id="GAA3045071.1"/>
    </source>
</evidence>
<dbReference type="Proteomes" id="UP001501532">
    <property type="component" value="Unassembled WGS sequence"/>
</dbReference>
<name>A0ABP6LMK8_9ACTN</name>
<organism evidence="1 2">
    <name type="scientific">Streptomyces glomeratus</name>
    <dbReference type="NCBI Taxonomy" id="284452"/>
    <lineage>
        <taxon>Bacteria</taxon>
        <taxon>Bacillati</taxon>
        <taxon>Actinomycetota</taxon>
        <taxon>Actinomycetes</taxon>
        <taxon>Kitasatosporales</taxon>
        <taxon>Streptomycetaceae</taxon>
        <taxon>Streptomyces</taxon>
    </lineage>
</organism>
<evidence type="ECO:0000313" key="2">
    <source>
        <dbReference type="Proteomes" id="UP001501532"/>
    </source>
</evidence>
<dbReference type="EMBL" id="BAAAUF010000020">
    <property type="protein sequence ID" value="GAA3045071.1"/>
    <property type="molecule type" value="Genomic_DNA"/>
</dbReference>
<evidence type="ECO:0008006" key="3">
    <source>
        <dbReference type="Google" id="ProtNLM"/>
    </source>
</evidence>
<sequence>MVQLAACAGAVPSASVSGATSPVMPSATAPRLRISLMTGLPYRVSCGLCQLDRRTVVSVVRMATL</sequence>
<gene>
    <name evidence="1" type="ORF">GCM10010448_29900</name>
</gene>